<evidence type="ECO:0000313" key="2">
    <source>
        <dbReference type="EMBL" id="CAA0405796.1"/>
    </source>
</evidence>
<dbReference type="AlphaFoldDB" id="A0A5S9Y8M7"/>
<evidence type="ECO:0000313" key="3">
    <source>
        <dbReference type="Proteomes" id="UP000434276"/>
    </source>
</evidence>
<reference evidence="2 3" key="1">
    <citation type="submission" date="2019-12" db="EMBL/GenBank/DDBJ databases">
        <authorList>
            <person name="Jiao W.-B."/>
            <person name="Schneeberger K."/>
        </authorList>
    </citation>
    <scope>NUCLEOTIDE SEQUENCE [LARGE SCALE GENOMIC DNA]</scope>
    <source>
        <strain evidence="3">cv. C24</strain>
    </source>
</reference>
<feature type="region of interest" description="Disordered" evidence="1">
    <location>
        <begin position="67"/>
        <end position="88"/>
    </location>
</feature>
<accession>A0A5S9Y8M7</accession>
<organism evidence="2 3">
    <name type="scientific">Arabidopsis thaliana</name>
    <name type="common">Mouse-ear cress</name>
    <dbReference type="NCBI Taxonomy" id="3702"/>
    <lineage>
        <taxon>Eukaryota</taxon>
        <taxon>Viridiplantae</taxon>
        <taxon>Streptophyta</taxon>
        <taxon>Embryophyta</taxon>
        <taxon>Tracheophyta</taxon>
        <taxon>Spermatophyta</taxon>
        <taxon>Magnoliopsida</taxon>
        <taxon>eudicotyledons</taxon>
        <taxon>Gunneridae</taxon>
        <taxon>Pentapetalae</taxon>
        <taxon>rosids</taxon>
        <taxon>malvids</taxon>
        <taxon>Brassicales</taxon>
        <taxon>Brassicaceae</taxon>
        <taxon>Camelineae</taxon>
        <taxon>Arabidopsis</taxon>
    </lineage>
</organism>
<sequence length="88" mass="10265">MSRNADMKKILRLFQRRGKWRLLPKESISREYRAQDGEAATKIVLSFRGSQLVHDVDEHTSTIVNNNREFHSDYPNNQPRMNGGQKPP</sequence>
<gene>
    <name evidence="2" type="ORF">C24_LOCUS23674</name>
</gene>
<evidence type="ECO:0000256" key="1">
    <source>
        <dbReference type="SAM" id="MobiDB-lite"/>
    </source>
</evidence>
<proteinExistence type="predicted"/>
<dbReference type="EMBL" id="CACSHJ010000096">
    <property type="protein sequence ID" value="CAA0405796.1"/>
    <property type="molecule type" value="Genomic_DNA"/>
</dbReference>
<protein>
    <submittedName>
        <fullName evidence="2">Uncharacterized protein</fullName>
    </submittedName>
</protein>
<name>A0A5S9Y8M7_ARATH</name>
<dbReference type="Proteomes" id="UP000434276">
    <property type="component" value="Unassembled WGS sequence"/>
</dbReference>